<dbReference type="GO" id="GO:0016787">
    <property type="term" value="F:hydrolase activity"/>
    <property type="evidence" value="ECO:0007669"/>
    <property type="project" value="UniProtKB-KW"/>
</dbReference>
<evidence type="ECO:0000259" key="10">
    <source>
        <dbReference type="PROSITE" id="PS51194"/>
    </source>
</evidence>
<dbReference type="SMART" id="SM00490">
    <property type="entry name" value="HELICc"/>
    <property type="match status" value="1"/>
</dbReference>
<dbReference type="InterPro" id="IPR050079">
    <property type="entry name" value="DEAD_box_RNA_helicase"/>
</dbReference>
<dbReference type="eggNOG" id="COG0513">
    <property type="taxonomic scope" value="Bacteria"/>
</dbReference>
<dbReference type="GO" id="GO:0005829">
    <property type="term" value="C:cytosol"/>
    <property type="evidence" value="ECO:0007669"/>
    <property type="project" value="TreeGrafter"/>
</dbReference>
<dbReference type="PROSITE" id="PS51192">
    <property type="entry name" value="HELICASE_ATP_BIND_1"/>
    <property type="match status" value="1"/>
</dbReference>
<comment type="caution">
    <text evidence="12">The sequence shown here is derived from an EMBL/GenBank/DDBJ whole genome shotgun (WGS) entry which is preliminary data.</text>
</comment>
<dbReference type="PANTHER" id="PTHR47959:SF17">
    <property type="entry name" value="ATP-DEPENDENT RNA HELICASE DEAD BOX FAMILY"/>
    <property type="match status" value="1"/>
</dbReference>
<dbReference type="InterPro" id="IPR001650">
    <property type="entry name" value="Helicase_C-like"/>
</dbReference>
<dbReference type="InterPro" id="IPR014001">
    <property type="entry name" value="Helicase_ATP-bd"/>
</dbReference>
<feature type="region of interest" description="Disordered" evidence="8">
    <location>
        <begin position="396"/>
        <end position="454"/>
    </location>
</feature>
<keyword evidence="3 7" id="KW-0347">Helicase</keyword>
<feature type="compositionally biased region" description="Basic residues" evidence="8">
    <location>
        <begin position="444"/>
        <end position="454"/>
    </location>
</feature>
<comment type="similarity">
    <text evidence="5 7">Belongs to the DEAD box helicase family.</text>
</comment>
<name>U1KLT3_9GAMM</name>
<evidence type="ECO:0000256" key="8">
    <source>
        <dbReference type="SAM" id="MobiDB-lite"/>
    </source>
</evidence>
<accession>U1KLT3</accession>
<dbReference type="InterPro" id="IPR044742">
    <property type="entry name" value="DEAD/DEAH_RhlB"/>
</dbReference>
<organism evidence="12">
    <name type="scientific">Pseudoalteromonas citrea DSM 8771</name>
    <dbReference type="NCBI Taxonomy" id="1117314"/>
    <lineage>
        <taxon>Bacteria</taxon>
        <taxon>Pseudomonadati</taxon>
        <taxon>Pseudomonadota</taxon>
        <taxon>Gammaproteobacteria</taxon>
        <taxon>Alteromonadales</taxon>
        <taxon>Pseudoalteromonadaceae</taxon>
        <taxon>Pseudoalteromonas</taxon>
    </lineage>
</organism>
<evidence type="ECO:0000259" key="11">
    <source>
        <dbReference type="PROSITE" id="PS51195"/>
    </source>
</evidence>
<dbReference type="InterPro" id="IPR014014">
    <property type="entry name" value="RNA_helicase_DEAD_Q_motif"/>
</dbReference>
<dbReference type="Pfam" id="PF00270">
    <property type="entry name" value="DEAD"/>
    <property type="match status" value="1"/>
</dbReference>
<dbReference type="STRING" id="1117314.PCIT_14539"/>
<protein>
    <submittedName>
        <fullName evidence="12">DEAD/DEAH box helicase</fullName>
    </submittedName>
</protein>
<dbReference type="InterPro" id="IPR011545">
    <property type="entry name" value="DEAD/DEAH_box_helicase_dom"/>
</dbReference>
<gene>
    <name evidence="12" type="ORF">PCIT_14539</name>
</gene>
<reference evidence="12" key="1">
    <citation type="journal article" date="2012" name="J. Bacteriol.">
        <title>Genome sequences of type strains of seven species of the marine bacterium Pseudoalteromonas.</title>
        <authorList>
            <person name="Xie B.B."/>
            <person name="Shu Y.L."/>
            <person name="Qin Q.L."/>
            <person name="Rong J.C."/>
            <person name="Zhang X.Y."/>
            <person name="Chen X.L."/>
            <person name="Shi M."/>
            <person name="He H.L."/>
            <person name="Zhou B.C."/>
            <person name="Zhang Y.Z."/>
        </authorList>
    </citation>
    <scope>NUCLEOTIDE SEQUENCE [LARGE SCALE GENOMIC DNA]</scope>
    <source>
        <strain evidence="12">NCIMB 1889</strain>
    </source>
</reference>
<evidence type="ECO:0000259" key="9">
    <source>
        <dbReference type="PROSITE" id="PS51192"/>
    </source>
</evidence>
<evidence type="ECO:0000256" key="1">
    <source>
        <dbReference type="ARBA" id="ARBA00022741"/>
    </source>
</evidence>
<dbReference type="GO" id="GO:0005524">
    <property type="term" value="F:ATP binding"/>
    <property type="evidence" value="ECO:0007669"/>
    <property type="project" value="UniProtKB-KW"/>
</dbReference>
<sequence length="454" mass="50237">MACHKKFVLEKNALHFTELGIDTRLEAQLAHQGITSPTEIQSQAVPTAIAGHDVFAQSKTGSGKTLAFLLPAIHRVMKQRALSKRDPRVLIIAPTRELATQVFSQCRLLVAGTSISVVKVLGGENFNDQVKALRKDPQIVIGSPGRIADHLEQRSLQLSGLELLVFDEADRMLDLGFAPQLNLINEQANHRLRQTLLFSATLDHAQVEVTSRNLLRSPKKIILSDAHQQHGDIKQTLYFADHLDHKDALLKHFVTQDNVGQCIIFTATRNDTVRISEQLNTLGIKAVALAGDLAQNKRLDIMDTFSRGLFKVLVTTDVASRGLDLLSVTHVINFDLPKQAEEYVHRIGRTGRAGFKGTAISLVGPKDWNSFVAIKNYLNDALSFESISGLEAKFKGFRPPKPKAKAPVEKKPIQAKATKKPVRRKPTKPKKAIPAPFDVDGHAPLRRKPKPTEE</sequence>
<keyword evidence="2 7" id="KW-0378">Hydrolase</keyword>
<evidence type="ECO:0000256" key="2">
    <source>
        <dbReference type="ARBA" id="ARBA00022801"/>
    </source>
</evidence>
<dbReference type="GO" id="GO:0003724">
    <property type="term" value="F:RNA helicase activity"/>
    <property type="evidence" value="ECO:0007669"/>
    <property type="project" value="InterPro"/>
</dbReference>
<proteinExistence type="inferred from homology"/>
<dbReference type="SUPFAM" id="SSF52540">
    <property type="entry name" value="P-loop containing nucleoside triphosphate hydrolases"/>
    <property type="match status" value="1"/>
</dbReference>
<feature type="domain" description="Helicase ATP-binding" evidence="9">
    <location>
        <begin position="45"/>
        <end position="220"/>
    </location>
</feature>
<dbReference type="EMBL" id="AHBZ02000147">
    <property type="protein sequence ID" value="ERG17959.1"/>
    <property type="molecule type" value="Genomic_DNA"/>
</dbReference>
<dbReference type="PANTHER" id="PTHR47959">
    <property type="entry name" value="ATP-DEPENDENT RNA HELICASE RHLE-RELATED"/>
    <property type="match status" value="1"/>
</dbReference>
<evidence type="ECO:0000256" key="7">
    <source>
        <dbReference type="RuleBase" id="RU000492"/>
    </source>
</evidence>
<dbReference type="AlphaFoldDB" id="U1KLT3"/>
<evidence type="ECO:0000256" key="4">
    <source>
        <dbReference type="ARBA" id="ARBA00022840"/>
    </source>
</evidence>
<evidence type="ECO:0000256" key="6">
    <source>
        <dbReference type="PROSITE-ProRule" id="PRU00552"/>
    </source>
</evidence>
<keyword evidence="1 7" id="KW-0547">Nucleotide-binding</keyword>
<evidence type="ECO:0000256" key="3">
    <source>
        <dbReference type="ARBA" id="ARBA00022806"/>
    </source>
</evidence>
<dbReference type="PROSITE" id="PS51195">
    <property type="entry name" value="Q_MOTIF"/>
    <property type="match status" value="1"/>
</dbReference>
<dbReference type="CDD" id="cd00268">
    <property type="entry name" value="DEADc"/>
    <property type="match status" value="1"/>
</dbReference>
<dbReference type="Pfam" id="PF00271">
    <property type="entry name" value="Helicase_C"/>
    <property type="match status" value="1"/>
</dbReference>
<feature type="domain" description="Helicase C-terminal" evidence="10">
    <location>
        <begin position="248"/>
        <end position="395"/>
    </location>
</feature>
<dbReference type="Gene3D" id="3.40.50.300">
    <property type="entry name" value="P-loop containing nucleotide triphosphate hydrolases"/>
    <property type="match status" value="2"/>
</dbReference>
<reference evidence="12" key="2">
    <citation type="submission" date="2013-04" db="EMBL/GenBank/DDBJ databases">
        <title>Genome sequence of Pseudoalteromonas citrea.</title>
        <authorList>
            <person name="Xie B.-B."/>
            <person name="Rong J.-C."/>
            <person name="Qin Q.-L."/>
            <person name="Shu Y.-L."/>
            <person name="Zhang Y.-Z."/>
        </authorList>
    </citation>
    <scope>NUCLEOTIDE SEQUENCE</scope>
    <source>
        <strain evidence="12">NCIMB 1889</strain>
    </source>
</reference>
<dbReference type="PROSITE" id="PS00039">
    <property type="entry name" value="DEAD_ATP_HELICASE"/>
    <property type="match status" value="1"/>
</dbReference>
<dbReference type="InterPro" id="IPR000629">
    <property type="entry name" value="RNA-helicase_DEAD-box_CS"/>
</dbReference>
<dbReference type="InterPro" id="IPR027417">
    <property type="entry name" value="P-loop_NTPase"/>
</dbReference>
<dbReference type="CDD" id="cd18787">
    <property type="entry name" value="SF2_C_DEAD"/>
    <property type="match status" value="1"/>
</dbReference>
<evidence type="ECO:0000256" key="5">
    <source>
        <dbReference type="ARBA" id="ARBA00038437"/>
    </source>
</evidence>
<feature type="domain" description="DEAD-box RNA helicase Q" evidence="11">
    <location>
        <begin position="14"/>
        <end position="42"/>
    </location>
</feature>
<dbReference type="SMART" id="SM00487">
    <property type="entry name" value="DEXDc"/>
    <property type="match status" value="1"/>
</dbReference>
<keyword evidence="4 7" id="KW-0067">ATP-binding</keyword>
<dbReference type="GO" id="GO:0003676">
    <property type="term" value="F:nucleic acid binding"/>
    <property type="evidence" value="ECO:0007669"/>
    <property type="project" value="InterPro"/>
</dbReference>
<evidence type="ECO:0000313" key="12">
    <source>
        <dbReference type="EMBL" id="ERG17959.1"/>
    </source>
</evidence>
<feature type="compositionally biased region" description="Basic residues" evidence="8">
    <location>
        <begin position="417"/>
        <end position="431"/>
    </location>
</feature>
<feature type="short sequence motif" description="Q motif" evidence="6">
    <location>
        <begin position="14"/>
        <end position="42"/>
    </location>
</feature>
<dbReference type="PROSITE" id="PS51194">
    <property type="entry name" value="HELICASE_CTER"/>
    <property type="match status" value="1"/>
</dbReference>